<dbReference type="Pfam" id="PF02909">
    <property type="entry name" value="TetR_C_1"/>
    <property type="match status" value="1"/>
</dbReference>
<keyword evidence="7" id="KW-1185">Reference proteome</keyword>
<gene>
    <name evidence="6" type="ORF">SLA_2457</name>
</gene>
<evidence type="ECO:0000256" key="1">
    <source>
        <dbReference type="ARBA" id="ARBA00023015"/>
    </source>
</evidence>
<feature type="domain" description="HTH tetR-type" evidence="5">
    <location>
        <begin position="22"/>
        <end position="82"/>
    </location>
</feature>
<dbReference type="GO" id="GO:0003677">
    <property type="term" value="F:DNA binding"/>
    <property type="evidence" value="ECO:0007669"/>
    <property type="project" value="UniProtKB-UniRule"/>
</dbReference>
<dbReference type="EMBL" id="AP017424">
    <property type="protein sequence ID" value="BAU83384.1"/>
    <property type="molecule type" value="Genomic_DNA"/>
</dbReference>
<name>A0A160NYL8_STRLU</name>
<evidence type="ECO:0000256" key="3">
    <source>
        <dbReference type="ARBA" id="ARBA00023163"/>
    </source>
</evidence>
<keyword evidence="3" id="KW-0804">Transcription</keyword>
<dbReference type="RefSeq" id="WP_359875483.1">
    <property type="nucleotide sequence ID" value="NZ_JBEYHT010000012.1"/>
</dbReference>
<dbReference type="SUPFAM" id="SSF48498">
    <property type="entry name" value="Tetracyclin repressor-like, C-terminal domain"/>
    <property type="match status" value="1"/>
</dbReference>
<proteinExistence type="predicted"/>
<accession>A0A160NYL8</accession>
<organism evidence="6 7">
    <name type="scientific">Streptomyces laurentii</name>
    <dbReference type="NCBI Taxonomy" id="39478"/>
    <lineage>
        <taxon>Bacteria</taxon>
        <taxon>Bacillati</taxon>
        <taxon>Actinomycetota</taxon>
        <taxon>Actinomycetes</taxon>
        <taxon>Kitasatosporales</taxon>
        <taxon>Streptomycetaceae</taxon>
        <taxon>Streptomyces</taxon>
    </lineage>
</organism>
<keyword evidence="2 4" id="KW-0238">DNA-binding</keyword>
<dbReference type="InterPro" id="IPR036271">
    <property type="entry name" value="Tet_transcr_reg_TetR-rel_C_sf"/>
</dbReference>
<evidence type="ECO:0000313" key="6">
    <source>
        <dbReference type="EMBL" id="BAU83384.1"/>
    </source>
</evidence>
<feature type="DNA-binding region" description="H-T-H motif" evidence="4">
    <location>
        <begin position="45"/>
        <end position="64"/>
    </location>
</feature>
<evidence type="ECO:0000256" key="4">
    <source>
        <dbReference type="PROSITE-ProRule" id="PRU00335"/>
    </source>
</evidence>
<evidence type="ECO:0000259" key="5">
    <source>
        <dbReference type="PROSITE" id="PS50977"/>
    </source>
</evidence>
<evidence type="ECO:0000313" key="7">
    <source>
        <dbReference type="Proteomes" id="UP000217676"/>
    </source>
</evidence>
<evidence type="ECO:0000256" key="2">
    <source>
        <dbReference type="ARBA" id="ARBA00023125"/>
    </source>
</evidence>
<dbReference type="Gene3D" id="1.10.357.10">
    <property type="entry name" value="Tetracycline Repressor, domain 2"/>
    <property type="match status" value="1"/>
</dbReference>
<keyword evidence="1" id="KW-0805">Transcription regulation</keyword>
<dbReference type="Proteomes" id="UP000217676">
    <property type="component" value="Chromosome"/>
</dbReference>
<sequence length="256" mass="27112">MPKEVVSEAARRRRKPSKAGVVLSERLYIETALRMLHEHGRDGLTVRRLGAALGADPSSLYRYFRNTDDLLLAVGDELVGRALRGWRATGDWRHDLRDLGLRIHSAYLAHPQAAILTASRVSGRANEIAADEAVIGVLRTAGLPDAEAVRVYHAFIDQALAFAALDAAALALPHTARAADEAVWQATYARLPAGTHPHIAATAPRLIARMKNSAYPTALDMLLDSAAATLARTGGVRGAGGVRGTGGVPGPGGDTV</sequence>
<dbReference type="Pfam" id="PF00440">
    <property type="entry name" value="TetR_N"/>
    <property type="match status" value="1"/>
</dbReference>
<dbReference type="SUPFAM" id="SSF46689">
    <property type="entry name" value="Homeodomain-like"/>
    <property type="match status" value="1"/>
</dbReference>
<dbReference type="GO" id="GO:0045892">
    <property type="term" value="P:negative regulation of DNA-templated transcription"/>
    <property type="evidence" value="ECO:0007669"/>
    <property type="project" value="InterPro"/>
</dbReference>
<dbReference type="PROSITE" id="PS50977">
    <property type="entry name" value="HTH_TETR_2"/>
    <property type="match status" value="1"/>
</dbReference>
<dbReference type="InterPro" id="IPR001647">
    <property type="entry name" value="HTH_TetR"/>
</dbReference>
<dbReference type="InterPro" id="IPR004111">
    <property type="entry name" value="Repressor_TetR_C"/>
</dbReference>
<dbReference type="AlphaFoldDB" id="A0A160NYL8"/>
<protein>
    <submittedName>
        <fullName evidence="6">TetR family transcriptional regulator</fullName>
    </submittedName>
</protein>
<reference evidence="6 7" key="1">
    <citation type="journal article" date="2016" name="Genome Announc.">
        <title>Complete Genome Sequence of Thiostrepton-Producing Streptomyces laurentii ATCC 31255.</title>
        <authorList>
            <person name="Doi K."/>
            <person name="Fujino Y."/>
            <person name="Nagayoshi Y."/>
            <person name="Ohshima T."/>
            <person name="Ogata S."/>
        </authorList>
    </citation>
    <scope>NUCLEOTIDE SEQUENCE [LARGE SCALE GENOMIC DNA]</scope>
    <source>
        <strain evidence="6 7">ATCC 31255</strain>
    </source>
</reference>
<dbReference type="Gene3D" id="1.10.10.60">
    <property type="entry name" value="Homeodomain-like"/>
    <property type="match status" value="1"/>
</dbReference>
<dbReference type="KEGG" id="slau:SLA_2457"/>
<dbReference type="InterPro" id="IPR009057">
    <property type="entry name" value="Homeodomain-like_sf"/>
</dbReference>